<dbReference type="Gene3D" id="3.40.50.1010">
    <property type="entry name" value="5'-nuclease"/>
    <property type="match status" value="1"/>
</dbReference>
<dbReference type="PANTHER" id="PTHR42188:SF1">
    <property type="entry name" value="23S RRNA-SPECIFIC ENDONUCLEASE VAPC20"/>
    <property type="match status" value="1"/>
</dbReference>
<dbReference type="KEGG" id="hlc:CHINAEXTREME14410"/>
<dbReference type="InterPro" id="IPR002716">
    <property type="entry name" value="PIN_dom"/>
</dbReference>
<dbReference type="SUPFAM" id="SSF88723">
    <property type="entry name" value="PIN domain-like"/>
    <property type="match status" value="1"/>
</dbReference>
<gene>
    <name evidence="2" type="ORF">CHINAEXTREME_14410</name>
</gene>
<dbReference type="Proteomes" id="UP000186547">
    <property type="component" value="Chromosome"/>
</dbReference>
<dbReference type="GO" id="GO:0016075">
    <property type="term" value="P:rRNA catabolic process"/>
    <property type="evidence" value="ECO:0007669"/>
    <property type="project" value="TreeGrafter"/>
</dbReference>
<proteinExistence type="predicted"/>
<name>A0A1P8LSW9_NATLA</name>
<evidence type="ECO:0000259" key="1">
    <source>
        <dbReference type="Pfam" id="PF01850"/>
    </source>
</evidence>
<protein>
    <submittedName>
        <fullName evidence="2">Nuclease</fullName>
    </submittedName>
</protein>
<dbReference type="InterPro" id="IPR029060">
    <property type="entry name" value="PIN-like_dom_sf"/>
</dbReference>
<dbReference type="AlphaFoldDB" id="A0A1P8LSW9"/>
<dbReference type="EMBL" id="CP019285">
    <property type="protein sequence ID" value="APW98893.1"/>
    <property type="molecule type" value="Genomic_DNA"/>
</dbReference>
<dbReference type="GeneID" id="43014732"/>
<dbReference type="GO" id="GO:0004521">
    <property type="term" value="F:RNA endonuclease activity"/>
    <property type="evidence" value="ECO:0007669"/>
    <property type="project" value="InterPro"/>
</dbReference>
<dbReference type="RefSeq" id="WP_076738747.1">
    <property type="nucleotide sequence ID" value="NZ_AOLZ01000079.1"/>
</dbReference>
<reference evidence="2 3" key="1">
    <citation type="journal article" date="2011" name="J. Bacteriol.">
        <title>Genome sequence of Halobiforma lacisalsi AJ5, an extremely halophilic archaeon which harbors a bop gene.</title>
        <authorList>
            <person name="Jiang X."/>
            <person name="Wang S."/>
            <person name="Cheng H."/>
            <person name="Huo Y."/>
            <person name="Zhang X."/>
            <person name="Zhu X."/>
            <person name="Han X."/>
            <person name="Ni P."/>
            <person name="Wu M."/>
        </authorList>
    </citation>
    <scope>NUCLEOTIDE SEQUENCE [LARGE SCALE GENOMIC DNA]</scope>
    <source>
        <strain evidence="2 3">AJ5</strain>
    </source>
</reference>
<evidence type="ECO:0000313" key="2">
    <source>
        <dbReference type="EMBL" id="APW98893.1"/>
    </source>
</evidence>
<sequence>MTGVETAIGTITPGHFDSNDGSVPRTCVLGPKFLYALYNPDEEFHDIAYAFLTFVREEQLPYRRFVVNEHIIDEAATRLKKRADMTCVTSFLSAIETSEFFDIVSLGAETFEHVRERFRDWDDNAASFTDFTIGVQMERRGFEHIMTFDSDLEMFDVAVHPPLQR</sequence>
<dbReference type="PANTHER" id="PTHR42188">
    <property type="entry name" value="23S RRNA-SPECIFIC ENDONUCLEASE VAPC20"/>
    <property type="match status" value="1"/>
</dbReference>
<accession>A0A1P8LSW9</accession>
<organism evidence="2 3">
    <name type="scientific">Natronobacterium lacisalsi AJ5</name>
    <dbReference type="NCBI Taxonomy" id="358396"/>
    <lineage>
        <taxon>Archaea</taxon>
        <taxon>Methanobacteriati</taxon>
        <taxon>Methanobacteriota</taxon>
        <taxon>Stenosarchaea group</taxon>
        <taxon>Halobacteria</taxon>
        <taxon>Halobacteriales</taxon>
        <taxon>Natrialbaceae</taxon>
        <taxon>Natronobacterium</taxon>
    </lineage>
</organism>
<feature type="domain" description="PIN" evidence="1">
    <location>
        <begin position="41"/>
        <end position="153"/>
    </location>
</feature>
<dbReference type="Pfam" id="PF01850">
    <property type="entry name" value="PIN"/>
    <property type="match status" value="1"/>
</dbReference>
<dbReference type="InterPro" id="IPR039018">
    <property type="entry name" value="VapC20-like"/>
</dbReference>
<evidence type="ECO:0000313" key="3">
    <source>
        <dbReference type="Proteomes" id="UP000186547"/>
    </source>
</evidence>